<dbReference type="Proteomes" id="UP000218944">
    <property type="component" value="Unassembled WGS sequence"/>
</dbReference>
<gene>
    <name evidence="1" type="ORF">CK936_23470</name>
</gene>
<keyword evidence="2" id="KW-1185">Reference proteome</keyword>
<dbReference type="EMBL" id="NSJV01000446">
    <property type="protein sequence ID" value="PAU46556.1"/>
    <property type="molecule type" value="Genomic_DNA"/>
</dbReference>
<dbReference type="InterPro" id="IPR045677">
    <property type="entry name" value="DUF6197"/>
</dbReference>
<proteinExistence type="predicted"/>
<dbReference type="RefSeq" id="WP_095582952.1">
    <property type="nucleotide sequence ID" value="NZ_JAJQQS010000026.1"/>
</dbReference>
<sequence>MPASLVADTVTEEFLAEAGSVLVEEIERYLAGQRRTAHPLVSKTTAELVEEALGAARPAAPVAAPVLSVPGRVARVLPDWLLPVFRQAHGAGRGVSVAEHLELTALLIERHGWAQGRLRSPGGARCLLGAQRVLVRLGYGDEATARAAGRRVQAVLTARGITQDYYEWNDHPDRTAGEVLYLLRQAADGARS</sequence>
<evidence type="ECO:0000313" key="1">
    <source>
        <dbReference type="EMBL" id="PAU46556.1"/>
    </source>
</evidence>
<organism evidence="1 2">
    <name type="scientific">Streptomyces albireticuli</name>
    <dbReference type="NCBI Taxonomy" id="1940"/>
    <lineage>
        <taxon>Bacteria</taxon>
        <taxon>Bacillati</taxon>
        <taxon>Actinomycetota</taxon>
        <taxon>Actinomycetes</taxon>
        <taxon>Kitasatosporales</taxon>
        <taxon>Streptomycetaceae</taxon>
        <taxon>Streptomyces</taxon>
    </lineage>
</organism>
<name>A0A2A2D534_9ACTN</name>
<comment type="caution">
    <text evidence="1">The sequence shown here is derived from an EMBL/GenBank/DDBJ whole genome shotgun (WGS) entry which is preliminary data.</text>
</comment>
<dbReference type="Pfam" id="PF19698">
    <property type="entry name" value="DUF6197"/>
    <property type="match status" value="1"/>
</dbReference>
<dbReference type="AlphaFoldDB" id="A0A2A2D534"/>
<accession>A0A2A2D534</accession>
<evidence type="ECO:0000313" key="2">
    <source>
        <dbReference type="Proteomes" id="UP000218944"/>
    </source>
</evidence>
<reference evidence="1 2" key="1">
    <citation type="submission" date="2017-08" db="EMBL/GenBank/DDBJ databases">
        <title>Genome sequence of Streptomyces albireticuli NRRL B-1670.</title>
        <authorList>
            <person name="Graham D.E."/>
            <person name="Mahan K.M."/>
            <person name="Klingeman D.M."/>
            <person name="Hettich R.L."/>
            <person name="Parry R.J."/>
            <person name="Spain J.C."/>
        </authorList>
    </citation>
    <scope>NUCLEOTIDE SEQUENCE [LARGE SCALE GENOMIC DNA]</scope>
    <source>
        <strain evidence="1 2">NRRL B-1670</strain>
    </source>
</reference>
<protein>
    <submittedName>
        <fullName evidence="1">Uncharacterized protein</fullName>
    </submittedName>
</protein>